<dbReference type="PANTHER" id="PTHR37952:SF2">
    <property type="entry name" value="PROTEIN CREA"/>
    <property type="match status" value="1"/>
</dbReference>
<dbReference type="OrthoDB" id="9788409at2"/>
<evidence type="ECO:0000313" key="3">
    <source>
        <dbReference type="Proteomes" id="UP000239480"/>
    </source>
</evidence>
<dbReference type="InterPro" id="IPR010292">
    <property type="entry name" value="Uncharacterised_CreA"/>
</dbReference>
<dbReference type="PANTHER" id="PTHR37952">
    <property type="match status" value="1"/>
</dbReference>
<dbReference type="RefSeq" id="WP_106205920.1">
    <property type="nucleotide sequence ID" value="NZ_PVTD01000007.1"/>
</dbReference>
<dbReference type="Proteomes" id="UP000239480">
    <property type="component" value="Unassembled WGS sequence"/>
</dbReference>
<reference evidence="2 3" key="1">
    <citation type="submission" date="2018-03" db="EMBL/GenBank/DDBJ databases">
        <title>Genomic Encyclopedia of Archaeal and Bacterial Type Strains, Phase II (KMG-II): from individual species to whole genera.</title>
        <authorList>
            <person name="Goeker M."/>
        </authorList>
    </citation>
    <scope>NUCLEOTIDE SEQUENCE [LARGE SCALE GENOMIC DNA]</scope>
    <source>
        <strain evidence="2 3">DSM 29328</strain>
    </source>
</reference>
<feature type="signal peptide" evidence="1">
    <location>
        <begin position="1"/>
        <end position="43"/>
    </location>
</feature>
<dbReference type="EMBL" id="PVTD01000007">
    <property type="protein sequence ID" value="PRY22154.1"/>
    <property type="molecule type" value="Genomic_DNA"/>
</dbReference>
<dbReference type="GO" id="GO:0005829">
    <property type="term" value="C:cytosol"/>
    <property type="evidence" value="ECO:0007669"/>
    <property type="project" value="TreeGrafter"/>
</dbReference>
<dbReference type="Pfam" id="PF05981">
    <property type="entry name" value="CreA"/>
    <property type="match status" value="1"/>
</dbReference>
<accession>A0A2T0RLU0</accession>
<comment type="caution">
    <text evidence="2">The sequence shown here is derived from an EMBL/GenBank/DDBJ whole genome shotgun (WGS) entry which is preliminary data.</text>
</comment>
<proteinExistence type="predicted"/>
<organism evidence="2 3">
    <name type="scientific">Aliiruegeria haliotis</name>
    <dbReference type="NCBI Taxonomy" id="1280846"/>
    <lineage>
        <taxon>Bacteria</taxon>
        <taxon>Pseudomonadati</taxon>
        <taxon>Pseudomonadota</taxon>
        <taxon>Alphaproteobacteria</taxon>
        <taxon>Rhodobacterales</taxon>
        <taxon>Roseobacteraceae</taxon>
        <taxon>Aliiruegeria</taxon>
    </lineage>
</organism>
<protein>
    <submittedName>
        <fullName evidence="2">CreA protein</fullName>
    </submittedName>
</protein>
<sequence length="174" mass="18782">MTARKPRPTDLKAHRTSAVNRAGKWAKGASLLVALATPLSAHADVVAEVGVDWVGNDVIVEVVQDPDLPQVACYVSYFDRGMIDRLQKGNWFEDPSYSAIDCVATGPIASEDIANLPRKEKIFSERQSLILKSLKVTRIADPARNALVYLSHGAQVTDGSGKMALSAVVPLQSQ</sequence>
<evidence type="ECO:0000256" key="1">
    <source>
        <dbReference type="SAM" id="SignalP"/>
    </source>
</evidence>
<keyword evidence="3" id="KW-1185">Reference proteome</keyword>
<keyword evidence="1" id="KW-0732">Signal</keyword>
<dbReference type="AlphaFoldDB" id="A0A2T0RLU0"/>
<evidence type="ECO:0000313" key="2">
    <source>
        <dbReference type="EMBL" id="PRY22154.1"/>
    </source>
</evidence>
<gene>
    <name evidence="2" type="ORF">CLV78_10778</name>
</gene>
<name>A0A2T0RLU0_9RHOB</name>
<feature type="chain" id="PRO_5015432540" evidence="1">
    <location>
        <begin position="44"/>
        <end position="174"/>
    </location>
</feature>